<dbReference type="EMBL" id="BOPG01000024">
    <property type="protein sequence ID" value="GIJ56315.1"/>
    <property type="molecule type" value="Genomic_DNA"/>
</dbReference>
<comment type="caution">
    <text evidence="3">The sequence shown here is derived from an EMBL/GenBank/DDBJ whole genome shotgun (WGS) entry which is preliminary data.</text>
</comment>
<dbReference type="Proteomes" id="UP000612585">
    <property type="component" value="Unassembled WGS sequence"/>
</dbReference>
<dbReference type="PANTHER" id="PTHR21064">
    <property type="entry name" value="AMINOGLYCOSIDE PHOSPHOTRANSFERASE DOMAIN-CONTAINING PROTEIN-RELATED"/>
    <property type="match status" value="1"/>
</dbReference>
<evidence type="ECO:0000259" key="2">
    <source>
        <dbReference type="Pfam" id="PF01636"/>
    </source>
</evidence>
<evidence type="ECO:0000256" key="1">
    <source>
        <dbReference type="ARBA" id="ARBA00038240"/>
    </source>
</evidence>
<name>A0A8J3Z7E8_9ACTN</name>
<dbReference type="RefSeq" id="WP_203994425.1">
    <property type="nucleotide sequence ID" value="NZ_BOPG01000024.1"/>
</dbReference>
<comment type="similarity">
    <text evidence="1">Belongs to the pseudomonas-type ThrB family.</text>
</comment>
<dbReference type="Pfam" id="PF01636">
    <property type="entry name" value="APH"/>
    <property type="match status" value="1"/>
</dbReference>
<accession>A0A8J3Z7E8</accession>
<dbReference type="PANTHER" id="PTHR21064:SF6">
    <property type="entry name" value="AMINOGLYCOSIDE PHOSPHOTRANSFERASE DOMAIN-CONTAINING PROTEIN"/>
    <property type="match status" value="1"/>
</dbReference>
<protein>
    <recommendedName>
        <fullName evidence="2">Aminoglycoside phosphotransferase domain-containing protein</fullName>
    </recommendedName>
</protein>
<evidence type="ECO:0000313" key="3">
    <source>
        <dbReference type="EMBL" id="GIJ56315.1"/>
    </source>
</evidence>
<dbReference type="AlphaFoldDB" id="A0A8J3Z7E8"/>
<keyword evidence="4" id="KW-1185">Reference proteome</keyword>
<dbReference type="SUPFAM" id="SSF56112">
    <property type="entry name" value="Protein kinase-like (PK-like)"/>
    <property type="match status" value="1"/>
</dbReference>
<dbReference type="InterPro" id="IPR011009">
    <property type="entry name" value="Kinase-like_dom_sf"/>
</dbReference>
<proteinExistence type="inferred from homology"/>
<evidence type="ECO:0000313" key="4">
    <source>
        <dbReference type="Proteomes" id="UP000612585"/>
    </source>
</evidence>
<dbReference type="InterPro" id="IPR050249">
    <property type="entry name" value="Pseudomonas-type_ThrB"/>
</dbReference>
<dbReference type="InterPro" id="IPR002575">
    <property type="entry name" value="Aminoglycoside_PTrfase"/>
</dbReference>
<feature type="domain" description="Aminoglycoside phosphotransferase" evidence="2">
    <location>
        <begin position="47"/>
        <end position="261"/>
    </location>
</feature>
<sequence>MMPLAQIHRLARTVDDERRSPVADTVAAAWGHPPGAARLRRSSASHVFAVPTAGVYLRFVPATHRPLGAVTAVARLMDTLSRRGLAVVAPVPAMSGALVETVATAIGDVHATAVTAAPGGEIEVDALTTTRAAHWGAALARLHRDGGDAAVRLPGPFPELARVATTFPDDPEFGSAADRIARALAALPRDADRFGTVHGDFELDNVSWDAERAVAFDFDEAAHSWYLADIAFAVRDLASLPSGEQELFAAFLTGYRQVRPLPAADLAHLPLFTAANAACSAVRARSAVDPARPDDPPWLTRLRANVHAHAAGQRAIAVAGYTSP</sequence>
<gene>
    <name evidence="3" type="ORF">Vau01_038310</name>
</gene>
<dbReference type="GO" id="GO:0019202">
    <property type="term" value="F:amino acid kinase activity"/>
    <property type="evidence" value="ECO:0007669"/>
    <property type="project" value="TreeGrafter"/>
</dbReference>
<organism evidence="3 4">
    <name type="scientific">Virgisporangium aurantiacum</name>
    <dbReference type="NCBI Taxonomy" id="175570"/>
    <lineage>
        <taxon>Bacteria</taxon>
        <taxon>Bacillati</taxon>
        <taxon>Actinomycetota</taxon>
        <taxon>Actinomycetes</taxon>
        <taxon>Micromonosporales</taxon>
        <taxon>Micromonosporaceae</taxon>
        <taxon>Virgisporangium</taxon>
    </lineage>
</organism>
<dbReference type="Gene3D" id="3.90.1200.10">
    <property type="match status" value="1"/>
</dbReference>
<reference evidence="3" key="1">
    <citation type="submission" date="2021-01" db="EMBL/GenBank/DDBJ databases">
        <title>Whole genome shotgun sequence of Virgisporangium aurantiacum NBRC 16421.</title>
        <authorList>
            <person name="Komaki H."/>
            <person name="Tamura T."/>
        </authorList>
    </citation>
    <scope>NUCLEOTIDE SEQUENCE</scope>
    <source>
        <strain evidence="3">NBRC 16421</strain>
    </source>
</reference>